<feature type="non-terminal residue" evidence="4">
    <location>
        <position position="1598"/>
    </location>
</feature>
<evidence type="ECO:0008006" key="6">
    <source>
        <dbReference type="Google" id="ProtNLM"/>
    </source>
</evidence>
<dbReference type="PANTHER" id="PTHR19446">
    <property type="entry name" value="REVERSE TRANSCRIPTASES"/>
    <property type="match status" value="1"/>
</dbReference>
<evidence type="ECO:0000313" key="4">
    <source>
        <dbReference type="EMBL" id="KFM76920.1"/>
    </source>
</evidence>
<accession>A0A087UHT1</accession>
<dbReference type="GO" id="GO:0003676">
    <property type="term" value="F:nucleic acid binding"/>
    <property type="evidence" value="ECO:0007669"/>
    <property type="project" value="InterPro"/>
</dbReference>
<feature type="domain" description="RNase H type-1" evidence="3">
    <location>
        <begin position="1282"/>
        <end position="1412"/>
    </location>
</feature>
<name>A0A087UHT1_STEMI</name>
<dbReference type="GO" id="GO:0042575">
    <property type="term" value="C:DNA polymerase complex"/>
    <property type="evidence" value="ECO:0007669"/>
    <property type="project" value="UniProtKB-ARBA"/>
</dbReference>
<evidence type="ECO:0000259" key="2">
    <source>
        <dbReference type="PROSITE" id="PS50878"/>
    </source>
</evidence>
<sequence length="1598" mass="180576">MSRQLTIPKDIDEPTHNTADILETDLTHAERVAELVKVIKTVADTNRGGRYLLPQNLRDKVQGSLAILQGLALEGPEFRTKPSTEEAGTNTSTFVCCGIVHTPPLEQLPARGQTVERPTTPAPLSFAEVLRNNNKPSLIIKPKSKRPPGDLRKELQAKVPLNQIPVVVQRIQTTNQGGLEVFCNTPDDVDQLRSYLQKAEIDIEVTRKEKRRPRIAVHNVHNTTKPEELIDELSSAAGVSAKQLKPLFRLRERNAKRVKWILECSPEAFRAAITMRRIFTGWQSHGISEFLGIRRCYRCQQFGHSQDICKSSKLMPQNVLYTRGQCRQSGPPQNTEQDSTHDTTTDAQSPQQPGSNTEHVINATVTDQHPTIRCLQTNLQRAHAATSQAAVYVANENIDIILGQEPYHKEGKLVGFPLQWNTYQRTDAALPPRSFITICNPTWSPIIIMAERDCVAILLEVCNLTILLVSLYSPPTEEAGPTIERLQHLMNHHRTEHVLIAGDFNAHSTTWGYADSTPKGRCIEDFLNSWNLAIHNDPEGPPTFETIHARGWPDLTVTSHQLAPLIQDWTVVQEISLSDHNYIRFDIAKSTSVRIIKRYNLPGRKARAFTTAVTSRLAPLETAIQQANSSDDLEKITQELLKIIQTVCDEQLPQRVARRIKQLHWWNGALRTQQRKCRALRRRLKTERRLGRDTPTLIIYQRERASYKRMILQAKKDSWQKFCTESRDTYGLHHLIATGKLFKPANMQLIPTADGDSNLTADTLKTILNTVFTTDDPLEDTIEQAITRNQAPTLDTKNDPPITIREILTVLHQLPQRKAPGPDGIDYRIIKQVIRANTSLFMALFNKLLDTGTFPSCFKIGQVVLFLKKHRDPAHPESYRPICLLSALGKVFEKILMSRLRHHLYVTRYLSPTQHGFSPGKSTLNALLEVKDEILENRLAGHHTAFISIDLKSAFDTLWWPAILQALRSANCPLNIYKVLTNYLTDRSLILPHNSGIISKRQTQGCPQGSCAGPFLWNVTFNEVLKQSWPAHTKIIAYADDTALVVKGQTRRQLQANAIESCTLFQERCNRLKLRIAEAKSKILLIPKKGGSLARQPRITLNGQRLKITKELKYLGIIFDSKLNWIPHVLELKKRTMSIAQQLKYMQGGQWGLNPHIQKILYKTVTEKIITYGAAVWSSPMQGRKVRHLASMQRPFLLNITKAFCTSPTNALNVLAGLPPLHLTVEREATYQLVAQLGRLATFQNETHDPKDFEIKLVRLQDHPAHHGEGVNVKIKQNINAAEDTTSYYTDGSRIDNSTGCAYVSIKNREQVGKWKGHLSPENSVFQSEAMAIARAIQEIIRQGQRDVTIFTDSLSSLHAILNPMHSSPLVAKIQRFLKDHSHLRIKLAWVKAHVGNVGNELADQLAKEAAQNIEAEEIQLSRPISWLKRRLIQAVNAKWQQVWDMGDTGRRAHYHLPKVNQDHLTANAQLVRFITGHGPFPAYFGKHGTADSDQCICGETGTPEHYVSACPLTAQWHLPIPETNTQAFFWNEVKDTCMVCMVCEEKYMKTFKNNIEWFDNLEQIVVFQGKAGLANVLNLDVAVEEIAELVDYTDGEL</sequence>
<feature type="region of interest" description="Disordered" evidence="1">
    <location>
        <begin position="324"/>
        <end position="357"/>
    </location>
</feature>
<evidence type="ECO:0000313" key="5">
    <source>
        <dbReference type="Proteomes" id="UP000054359"/>
    </source>
</evidence>
<dbReference type="SUPFAM" id="SSF53098">
    <property type="entry name" value="Ribonuclease H-like"/>
    <property type="match status" value="1"/>
</dbReference>
<dbReference type="InterPro" id="IPR002156">
    <property type="entry name" value="RNaseH_domain"/>
</dbReference>
<dbReference type="OMA" id="HRASACK"/>
<dbReference type="InterPro" id="IPR005135">
    <property type="entry name" value="Endo/exonuclease/phosphatase"/>
</dbReference>
<gene>
    <name evidence="4" type="ORF">X975_08536</name>
</gene>
<dbReference type="InterPro" id="IPR000477">
    <property type="entry name" value="RT_dom"/>
</dbReference>
<dbReference type="Gene3D" id="3.60.10.10">
    <property type="entry name" value="Endonuclease/exonuclease/phosphatase"/>
    <property type="match status" value="1"/>
</dbReference>
<keyword evidence="5" id="KW-1185">Reference proteome</keyword>
<dbReference type="Pfam" id="PF00075">
    <property type="entry name" value="RNase_H"/>
    <property type="match status" value="1"/>
</dbReference>
<dbReference type="PROSITE" id="PS50879">
    <property type="entry name" value="RNASE_H_1"/>
    <property type="match status" value="1"/>
</dbReference>
<dbReference type="Gene3D" id="3.30.420.10">
    <property type="entry name" value="Ribonuclease H-like superfamily/Ribonuclease H"/>
    <property type="match status" value="1"/>
</dbReference>
<dbReference type="SUPFAM" id="SSF56672">
    <property type="entry name" value="DNA/RNA polymerases"/>
    <property type="match status" value="1"/>
</dbReference>
<dbReference type="SUPFAM" id="SSF56219">
    <property type="entry name" value="DNase I-like"/>
    <property type="match status" value="1"/>
</dbReference>
<dbReference type="InterPro" id="IPR036691">
    <property type="entry name" value="Endo/exonu/phosph_ase_sf"/>
</dbReference>
<dbReference type="OrthoDB" id="6433533at2759"/>
<dbReference type="CDD" id="cd01650">
    <property type="entry name" value="RT_nLTR_like"/>
    <property type="match status" value="1"/>
</dbReference>
<evidence type="ECO:0000259" key="3">
    <source>
        <dbReference type="PROSITE" id="PS50879"/>
    </source>
</evidence>
<dbReference type="Pfam" id="PF14529">
    <property type="entry name" value="Exo_endo_phos_2"/>
    <property type="match status" value="1"/>
</dbReference>
<protein>
    <recommendedName>
        <fullName evidence="6">Retrovirus-related Pol polyprotein from type-1 retrotransposable element R1</fullName>
    </recommendedName>
</protein>
<dbReference type="Pfam" id="PF00078">
    <property type="entry name" value="RVT_1"/>
    <property type="match status" value="1"/>
</dbReference>
<feature type="domain" description="Reverse transcriptase" evidence="2">
    <location>
        <begin position="847"/>
        <end position="1119"/>
    </location>
</feature>
<dbReference type="PROSITE" id="PS50878">
    <property type="entry name" value="RT_POL"/>
    <property type="match status" value="1"/>
</dbReference>
<organism evidence="4 5">
    <name type="scientific">Stegodyphus mimosarum</name>
    <name type="common">African social velvet spider</name>
    <dbReference type="NCBI Taxonomy" id="407821"/>
    <lineage>
        <taxon>Eukaryota</taxon>
        <taxon>Metazoa</taxon>
        <taxon>Ecdysozoa</taxon>
        <taxon>Arthropoda</taxon>
        <taxon>Chelicerata</taxon>
        <taxon>Arachnida</taxon>
        <taxon>Araneae</taxon>
        <taxon>Araneomorphae</taxon>
        <taxon>Entelegynae</taxon>
        <taxon>Eresoidea</taxon>
        <taxon>Eresidae</taxon>
        <taxon>Stegodyphus</taxon>
    </lineage>
</organism>
<dbReference type="GO" id="GO:0071897">
    <property type="term" value="P:DNA biosynthetic process"/>
    <property type="evidence" value="ECO:0007669"/>
    <property type="project" value="UniProtKB-ARBA"/>
</dbReference>
<reference evidence="4 5" key="1">
    <citation type="submission" date="2013-11" db="EMBL/GenBank/DDBJ databases">
        <title>Genome sequencing of Stegodyphus mimosarum.</title>
        <authorList>
            <person name="Bechsgaard J."/>
        </authorList>
    </citation>
    <scope>NUCLEOTIDE SEQUENCE [LARGE SCALE GENOMIC DNA]</scope>
</reference>
<dbReference type="CDD" id="cd09276">
    <property type="entry name" value="Rnase_HI_RT_non_LTR"/>
    <property type="match status" value="1"/>
</dbReference>
<dbReference type="InterPro" id="IPR043502">
    <property type="entry name" value="DNA/RNA_pol_sf"/>
</dbReference>
<proteinExistence type="predicted"/>
<feature type="compositionally biased region" description="Polar residues" evidence="1">
    <location>
        <begin position="325"/>
        <end position="337"/>
    </location>
</feature>
<dbReference type="InterPro" id="IPR012337">
    <property type="entry name" value="RNaseH-like_sf"/>
</dbReference>
<evidence type="ECO:0000256" key="1">
    <source>
        <dbReference type="SAM" id="MobiDB-lite"/>
    </source>
</evidence>
<dbReference type="GO" id="GO:0004523">
    <property type="term" value="F:RNA-DNA hybrid ribonuclease activity"/>
    <property type="evidence" value="ECO:0007669"/>
    <property type="project" value="InterPro"/>
</dbReference>
<dbReference type="InterPro" id="IPR036397">
    <property type="entry name" value="RNaseH_sf"/>
</dbReference>
<dbReference type="Proteomes" id="UP000054359">
    <property type="component" value="Unassembled WGS sequence"/>
</dbReference>
<dbReference type="STRING" id="407821.A0A087UHT1"/>
<feature type="compositionally biased region" description="Polar residues" evidence="1">
    <location>
        <begin position="345"/>
        <end position="357"/>
    </location>
</feature>
<dbReference type="EMBL" id="KK119855">
    <property type="protein sequence ID" value="KFM76920.1"/>
    <property type="molecule type" value="Genomic_DNA"/>
</dbReference>